<feature type="transmembrane region" description="Helical" evidence="2">
    <location>
        <begin position="23"/>
        <end position="46"/>
    </location>
</feature>
<keyword evidence="2" id="KW-0812">Transmembrane</keyword>
<dbReference type="EMBL" id="JAAMPC010000002">
    <property type="protein sequence ID" value="KAG2326794.1"/>
    <property type="molecule type" value="Genomic_DNA"/>
</dbReference>
<dbReference type="PANTHER" id="PTHR35997">
    <property type="entry name" value="COTTON FIBER PROTEIN-RELATED"/>
    <property type="match status" value="1"/>
</dbReference>
<dbReference type="OrthoDB" id="680761at2759"/>
<gene>
    <name evidence="3" type="ORF">Bca52824_009522</name>
</gene>
<sequence>MTEMPTYTVGTPILEPTKAKKQYNIYSSFLPILLSILAYVLIFYVLDVSPSSIFHDTKILFFISNALILIIAADYCVFAQKENNDLYGEYTAAMRIDASREHSGYEMGLAEVTMKREKQEEEARAKQPTRCLLYKEERVHEKTVQVVSENRLIEKYEPATEQNIHIITSREETCNARNLASPKPYGRSKSDKARSERSHREIKHRRKSYDRSKSDDSSKWMVDHKWENVREESEEFAKMSNEELNKRVEDFIQRFNTDIKRQTLV</sequence>
<dbReference type="PANTHER" id="PTHR35997:SF11">
    <property type="entry name" value="COTTON FIBER PROTEIN"/>
    <property type="match status" value="1"/>
</dbReference>
<feature type="transmembrane region" description="Helical" evidence="2">
    <location>
        <begin position="58"/>
        <end position="78"/>
    </location>
</feature>
<proteinExistence type="predicted"/>
<keyword evidence="2" id="KW-1133">Transmembrane helix</keyword>
<keyword evidence="4" id="KW-1185">Reference proteome</keyword>
<evidence type="ECO:0000256" key="1">
    <source>
        <dbReference type="SAM" id="MobiDB-lite"/>
    </source>
</evidence>
<dbReference type="AlphaFoldDB" id="A0A8X7WBX0"/>
<evidence type="ECO:0000313" key="4">
    <source>
        <dbReference type="Proteomes" id="UP000886595"/>
    </source>
</evidence>
<organism evidence="3 4">
    <name type="scientific">Brassica carinata</name>
    <name type="common">Ethiopian mustard</name>
    <name type="synonym">Abyssinian cabbage</name>
    <dbReference type="NCBI Taxonomy" id="52824"/>
    <lineage>
        <taxon>Eukaryota</taxon>
        <taxon>Viridiplantae</taxon>
        <taxon>Streptophyta</taxon>
        <taxon>Embryophyta</taxon>
        <taxon>Tracheophyta</taxon>
        <taxon>Spermatophyta</taxon>
        <taxon>Magnoliopsida</taxon>
        <taxon>eudicotyledons</taxon>
        <taxon>Gunneridae</taxon>
        <taxon>Pentapetalae</taxon>
        <taxon>rosids</taxon>
        <taxon>malvids</taxon>
        <taxon>Brassicales</taxon>
        <taxon>Brassicaceae</taxon>
        <taxon>Brassiceae</taxon>
        <taxon>Brassica</taxon>
    </lineage>
</organism>
<comment type="caution">
    <text evidence="3">The sequence shown here is derived from an EMBL/GenBank/DDBJ whole genome shotgun (WGS) entry which is preliminary data.</text>
</comment>
<feature type="compositionally biased region" description="Basic and acidic residues" evidence="1">
    <location>
        <begin position="188"/>
        <end position="199"/>
    </location>
</feature>
<reference evidence="3 4" key="1">
    <citation type="submission" date="2020-02" db="EMBL/GenBank/DDBJ databases">
        <authorList>
            <person name="Ma Q."/>
            <person name="Huang Y."/>
            <person name="Song X."/>
            <person name="Pei D."/>
        </authorList>
    </citation>
    <scope>NUCLEOTIDE SEQUENCE [LARGE SCALE GENOMIC DNA]</scope>
    <source>
        <strain evidence="3">Sxm20200214</strain>
        <tissue evidence="3">Leaf</tissue>
    </source>
</reference>
<dbReference type="Proteomes" id="UP000886595">
    <property type="component" value="Unassembled WGS sequence"/>
</dbReference>
<evidence type="ECO:0000256" key="2">
    <source>
        <dbReference type="SAM" id="Phobius"/>
    </source>
</evidence>
<accession>A0A8X7WBX0</accession>
<protein>
    <submittedName>
        <fullName evidence="3">Uncharacterized protein</fullName>
    </submittedName>
</protein>
<name>A0A8X7WBX0_BRACI</name>
<feature type="region of interest" description="Disordered" evidence="1">
    <location>
        <begin position="176"/>
        <end position="217"/>
    </location>
</feature>
<evidence type="ECO:0000313" key="3">
    <source>
        <dbReference type="EMBL" id="KAG2326794.1"/>
    </source>
</evidence>
<keyword evidence="2" id="KW-0472">Membrane</keyword>